<dbReference type="AlphaFoldDB" id="A0A7X0UDN1"/>
<dbReference type="InterPro" id="IPR005064">
    <property type="entry name" value="BUG"/>
</dbReference>
<reference evidence="2 3" key="1">
    <citation type="submission" date="2020-08" db="EMBL/GenBank/DDBJ databases">
        <title>Functional genomics of gut bacteria from endangered species of beetles.</title>
        <authorList>
            <person name="Carlos-Shanley C."/>
        </authorList>
    </citation>
    <scope>NUCLEOTIDE SEQUENCE [LARGE SCALE GENOMIC DNA]</scope>
    <source>
        <strain evidence="2 3">S00198</strain>
    </source>
</reference>
<dbReference type="PANTHER" id="PTHR42928">
    <property type="entry name" value="TRICARBOXYLATE-BINDING PROTEIN"/>
    <property type="match status" value="1"/>
</dbReference>
<evidence type="ECO:0000313" key="3">
    <source>
        <dbReference type="Proteomes" id="UP000575083"/>
    </source>
</evidence>
<name>A0A7X0UDN1_9BURK</name>
<keyword evidence="3" id="KW-1185">Reference proteome</keyword>
<protein>
    <submittedName>
        <fullName evidence="2">Tripartite-type tricarboxylate transporter receptor subunit TctC</fullName>
    </submittedName>
</protein>
<comment type="caution">
    <text evidence="2">The sequence shown here is derived from an EMBL/GenBank/DDBJ whole genome shotgun (WGS) entry which is preliminary data.</text>
</comment>
<proteinExistence type="inferred from homology"/>
<organism evidence="2 3">
    <name type="scientific">Acidovorax soli</name>
    <dbReference type="NCBI Taxonomy" id="592050"/>
    <lineage>
        <taxon>Bacteria</taxon>
        <taxon>Pseudomonadati</taxon>
        <taxon>Pseudomonadota</taxon>
        <taxon>Betaproteobacteria</taxon>
        <taxon>Burkholderiales</taxon>
        <taxon>Comamonadaceae</taxon>
        <taxon>Acidovorax</taxon>
    </lineage>
</organism>
<dbReference type="Gene3D" id="3.40.190.10">
    <property type="entry name" value="Periplasmic binding protein-like II"/>
    <property type="match status" value="1"/>
</dbReference>
<dbReference type="SUPFAM" id="SSF53850">
    <property type="entry name" value="Periplasmic binding protein-like II"/>
    <property type="match status" value="1"/>
</dbReference>
<dbReference type="Pfam" id="PF03401">
    <property type="entry name" value="TctC"/>
    <property type="match status" value="1"/>
</dbReference>
<dbReference type="CDD" id="cd13578">
    <property type="entry name" value="PBP2_Bug27"/>
    <property type="match status" value="1"/>
</dbReference>
<evidence type="ECO:0000313" key="2">
    <source>
        <dbReference type="EMBL" id="MBB6563850.1"/>
    </source>
</evidence>
<dbReference type="Proteomes" id="UP000575083">
    <property type="component" value="Unassembled WGS sequence"/>
</dbReference>
<keyword evidence="2" id="KW-0675">Receptor</keyword>
<dbReference type="InterPro" id="IPR042100">
    <property type="entry name" value="Bug_dom1"/>
</dbReference>
<accession>A0A7X0UDN1</accession>
<dbReference type="Gene3D" id="3.40.190.150">
    <property type="entry name" value="Bordetella uptake gene, domain 1"/>
    <property type="match status" value="1"/>
</dbReference>
<sequence length="324" mass="33252">MTFSLIPERRAFLLLAAAACTGVAAQTADKRPIRLVVPFGPGGVADLTARTVAQKMTEATGQPIVVDNKPGAGGIVAADAVAKAAPDGRTLLLMSNGNAVSAGLFKSLPFDPVKSFTPVSLLGSFDIALIAGGKSRFKDIAALIAHAKAHPGQLNIGSINIGSTQHLAAELLKRSLGIDVAIVPFNSSAAVTSALLGEQVDAAVEILAPVLPQISAGALQALAVMGEKRSPALPNVPTVAESGAPGFNVASWNAFAAPSGTPPEVVARLNKDTQVALNAPEVRTRLLQLGVQAGGSTPQAQADFYAREIKRWSDVIQQAGIQKQ</sequence>
<dbReference type="RefSeq" id="WP_184865281.1">
    <property type="nucleotide sequence ID" value="NZ_JACHLK010000024.1"/>
</dbReference>
<dbReference type="PANTHER" id="PTHR42928:SF5">
    <property type="entry name" value="BLR1237 PROTEIN"/>
    <property type="match status" value="1"/>
</dbReference>
<comment type="similarity">
    <text evidence="1">Belongs to the UPF0065 (bug) family.</text>
</comment>
<dbReference type="EMBL" id="JACHLK010000024">
    <property type="protein sequence ID" value="MBB6563850.1"/>
    <property type="molecule type" value="Genomic_DNA"/>
</dbReference>
<gene>
    <name evidence="2" type="ORF">HNP48_006576</name>
</gene>
<dbReference type="PIRSF" id="PIRSF017082">
    <property type="entry name" value="YflP"/>
    <property type="match status" value="1"/>
</dbReference>
<evidence type="ECO:0000256" key="1">
    <source>
        <dbReference type="ARBA" id="ARBA00006987"/>
    </source>
</evidence>